<dbReference type="AlphaFoldDB" id="A0A8S0VQI4"/>
<comment type="caution">
    <text evidence="2">The sequence shown here is derived from an EMBL/GenBank/DDBJ whole genome shotgun (WGS) entry which is preliminary data.</text>
</comment>
<sequence length="166" mass="17525">MSRLIQSNSKEDVSTHFLLRLTPSLEPVGTIRTYTIPVPVPSDSSSTASSTSTSLPSANSGSTPAQAYKLTRLAVLKEYRQFRFGRALVLALHEWVRKHALGLALTASSSASSSSSVSSVSGTSATATEHPPAAVTIVAHSQIPAKGFYARCVVPSPLSDQRLSID</sequence>
<protein>
    <submittedName>
        <fullName evidence="2">Uncharacterized protein</fullName>
    </submittedName>
</protein>
<dbReference type="Gene3D" id="3.40.630.30">
    <property type="match status" value="1"/>
</dbReference>
<name>A0A8S0VQI4_CYCAE</name>
<dbReference type="Proteomes" id="UP000467700">
    <property type="component" value="Unassembled WGS sequence"/>
</dbReference>
<evidence type="ECO:0000313" key="2">
    <source>
        <dbReference type="EMBL" id="CAA7260085.1"/>
    </source>
</evidence>
<feature type="compositionally biased region" description="Low complexity" evidence="1">
    <location>
        <begin position="41"/>
        <end position="63"/>
    </location>
</feature>
<evidence type="ECO:0000313" key="3">
    <source>
        <dbReference type="Proteomes" id="UP000467700"/>
    </source>
</evidence>
<reference evidence="2 3" key="1">
    <citation type="submission" date="2020-01" db="EMBL/GenBank/DDBJ databases">
        <authorList>
            <person name="Gupta K D."/>
        </authorList>
    </citation>
    <scope>NUCLEOTIDE SEQUENCE [LARGE SCALE GENOMIC DNA]</scope>
</reference>
<dbReference type="EMBL" id="CACVBS010000028">
    <property type="protein sequence ID" value="CAA7260085.1"/>
    <property type="molecule type" value="Genomic_DNA"/>
</dbReference>
<organism evidence="2 3">
    <name type="scientific">Cyclocybe aegerita</name>
    <name type="common">Black poplar mushroom</name>
    <name type="synonym">Agrocybe aegerita</name>
    <dbReference type="NCBI Taxonomy" id="1973307"/>
    <lineage>
        <taxon>Eukaryota</taxon>
        <taxon>Fungi</taxon>
        <taxon>Dikarya</taxon>
        <taxon>Basidiomycota</taxon>
        <taxon>Agaricomycotina</taxon>
        <taxon>Agaricomycetes</taxon>
        <taxon>Agaricomycetidae</taxon>
        <taxon>Agaricales</taxon>
        <taxon>Agaricineae</taxon>
        <taxon>Bolbitiaceae</taxon>
        <taxon>Cyclocybe</taxon>
    </lineage>
</organism>
<feature type="region of interest" description="Disordered" evidence="1">
    <location>
        <begin position="39"/>
        <end position="63"/>
    </location>
</feature>
<dbReference type="SUPFAM" id="SSF55729">
    <property type="entry name" value="Acyl-CoA N-acyltransferases (Nat)"/>
    <property type="match status" value="1"/>
</dbReference>
<dbReference type="InterPro" id="IPR016181">
    <property type="entry name" value="Acyl_CoA_acyltransferase"/>
</dbReference>
<accession>A0A8S0VQI4</accession>
<keyword evidence="3" id="KW-1185">Reference proteome</keyword>
<dbReference type="OrthoDB" id="329272at2759"/>
<evidence type="ECO:0000256" key="1">
    <source>
        <dbReference type="SAM" id="MobiDB-lite"/>
    </source>
</evidence>
<proteinExistence type="predicted"/>
<gene>
    <name evidence="2" type="ORF">AAE3_LOCUS2442</name>
</gene>